<evidence type="ECO:0000313" key="2">
    <source>
        <dbReference type="EMBL" id="CAI9097973.1"/>
    </source>
</evidence>
<dbReference type="Pfam" id="PF02519">
    <property type="entry name" value="Auxin_inducible"/>
    <property type="match status" value="1"/>
</dbReference>
<gene>
    <name evidence="2" type="ORF">OLC1_LOCUS8313</name>
</gene>
<dbReference type="AlphaFoldDB" id="A0AAV1CS25"/>
<dbReference type="InterPro" id="IPR003676">
    <property type="entry name" value="SAUR_fam"/>
</dbReference>
<dbReference type="PANTHER" id="PTHR31374:SF153">
    <property type="entry name" value="AUXIN-RESPONSIVE PROTEIN SAUR36-LIKE"/>
    <property type="match status" value="1"/>
</dbReference>
<proteinExistence type="inferred from homology"/>
<evidence type="ECO:0000256" key="1">
    <source>
        <dbReference type="ARBA" id="ARBA00006974"/>
    </source>
</evidence>
<dbReference type="PANTHER" id="PTHR31374">
    <property type="entry name" value="AUXIN-INDUCED PROTEIN-LIKE-RELATED"/>
    <property type="match status" value="1"/>
</dbReference>
<comment type="similarity">
    <text evidence="1">Belongs to the ARG7 family.</text>
</comment>
<protein>
    <submittedName>
        <fullName evidence="2">OLC1v1034500C1</fullName>
    </submittedName>
</protein>
<organism evidence="2 3">
    <name type="scientific">Oldenlandia corymbosa var. corymbosa</name>
    <dbReference type="NCBI Taxonomy" id="529605"/>
    <lineage>
        <taxon>Eukaryota</taxon>
        <taxon>Viridiplantae</taxon>
        <taxon>Streptophyta</taxon>
        <taxon>Embryophyta</taxon>
        <taxon>Tracheophyta</taxon>
        <taxon>Spermatophyta</taxon>
        <taxon>Magnoliopsida</taxon>
        <taxon>eudicotyledons</taxon>
        <taxon>Gunneridae</taxon>
        <taxon>Pentapetalae</taxon>
        <taxon>asterids</taxon>
        <taxon>lamiids</taxon>
        <taxon>Gentianales</taxon>
        <taxon>Rubiaceae</taxon>
        <taxon>Rubioideae</taxon>
        <taxon>Spermacoceae</taxon>
        <taxon>Hedyotis-Oldenlandia complex</taxon>
        <taxon>Oldenlandia</taxon>
    </lineage>
</organism>
<name>A0AAV1CS25_OLDCO</name>
<dbReference type="EMBL" id="OX459120">
    <property type="protein sequence ID" value="CAI9097973.1"/>
    <property type="molecule type" value="Genomic_DNA"/>
</dbReference>
<evidence type="ECO:0000313" key="3">
    <source>
        <dbReference type="Proteomes" id="UP001161247"/>
    </source>
</evidence>
<dbReference type="GO" id="GO:0009733">
    <property type="term" value="P:response to auxin"/>
    <property type="evidence" value="ECO:0007669"/>
    <property type="project" value="InterPro"/>
</dbReference>
<reference evidence="2" key="1">
    <citation type="submission" date="2023-03" db="EMBL/GenBank/DDBJ databases">
        <authorList>
            <person name="Julca I."/>
        </authorList>
    </citation>
    <scope>NUCLEOTIDE SEQUENCE</scope>
</reference>
<sequence>MRGGLSLLKLFKKRLLGSLQLWARMSCLVVHVEYDEETHLQQNNPPEDVKEGHFVVHAVDDGELRRFIMALSYLSHPDFLSLLQQAEAEFGFKQEGVLVVPCRHSDLEKILRWRG</sequence>
<keyword evidence="3" id="KW-1185">Reference proteome</keyword>
<accession>A0AAV1CS25</accession>
<dbReference type="Proteomes" id="UP001161247">
    <property type="component" value="Chromosome 3"/>
</dbReference>